<reference evidence="1 2" key="1">
    <citation type="submission" date="2019-05" db="EMBL/GenBank/DDBJ databases">
        <title>Another draft genome of Portunus trituberculatus and its Hox gene families provides insights of decapod evolution.</title>
        <authorList>
            <person name="Jeong J.-H."/>
            <person name="Song I."/>
            <person name="Kim S."/>
            <person name="Choi T."/>
            <person name="Kim D."/>
            <person name="Ryu S."/>
            <person name="Kim W."/>
        </authorList>
    </citation>
    <scope>NUCLEOTIDE SEQUENCE [LARGE SCALE GENOMIC DNA]</scope>
    <source>
        <tissue evidence="1">Muscle</tissue>
    </source>
</reference>
<evidence type="ECO:0000313" key="1">
    <source>
        <dbReference type="EMBL" id="MPC48505.1"/>
    </source>
</evidence>
<evidence type="ECO:0000313" key="2">
    <source>
        <dbReference type="Proteomes" id="UP000324222"/>
    </source>
</evidence>
<proteinExistence type="predicted"/>
<keyword evidence="2" id="KW-1185">Reference proteome</keyword>
<dbReference type="EMBL" id="VSRR010008318">
    <property type="protein sequence ID" value="MPC48505.1"/>
    <property type="molecule type" value="Genomic_DNA"/>
</dbReference>
<gene>
    <name evidence="1" type="ORF">E2C01_042278</name>
</gene>
<name>A0A5B7FT75_PORTR</name>
<organism evidence="1 2">
    <name type="scientific">Portunus trituberculatus</name>
    <name type="common">Swimming crab</name>
    <name type="synonym">Neptunus trituberculatus</name>
    <dbReference type="NCBI Taxonomy" id="210409"/>
    <lineage>
        <taxon>Eukaryota</taxon>
        <taxon>Metazoa</taxon>
        <taxon>Ecdysozoa</taxon>
        <taxon>Arthropoda</taxon>
        <taxon>Crustacea</taxon>
        <taxon>Multicrustacea</taxon>
        <taxon>Malacostraca</taxon>
        <taxon>Eumalacostraca</taxon>
        <taxon>Eucarida</taxon>
        <taxon>Decapoda</taxon>
        <taxon>Pleocyemata</taxon>
        <taxon>Brachyura</taxon>
        <taxon>Eubrachyura</taxon>
        <taxon>Portunoidea</taxon>
        <taxon>Portunidae</taxon>
        <taxon>Portuninae</taxon>
        <taxon>Portunus</taxon>
    </lineage>
</organism>
<dbReference type="OrthoDB" id="6381950at2759"/>
<dbReference type="AlphaFoldDB" id="A0A5B7FT75"/>
<protein>
    <submittedName>
        <fullName evidence="1">Uncharacterized protein</fullName>
    </submittedName>
</protein>
<sequence length="99" mass="11348">MLESPEPPSASTVTSLALTQARVLRVRQTRRRSVGPEIVIPAPESEERDTTAVEWMEWRQTHDRVEQWLKDNAQTEPDESHVVAMLLDPDPRKGALYRT</sequence>
<accession>A0A5B7FT75</accession>
<dbReference type="Proteomes" id="UP000324222">
    <property type="component" value="Unassembled WGS sequence"/>
</dbReference>
<comment type="caution">
    <text evidence="1">The sequence shown here is derived from an EMBL/GenBank/DDBJ whole genome shotgun (WGS) entry which is preliminary data.</text>
</comment>